<evidence type="ECO:0000313" key="8">
    <source>
        <dbReference type="Proteomes" id="UP000243797"/>
    </source>
</evidence>
<keyword evidence="4" id="KW-0809">Transit peptide</keyword>
<comment type="similarity">
    <text evidence="3">Belongs to the FMP46 family.</text>
</comment>
<reference evidence="7 8" key="1">
    <citation type="submission" date="2017-06" db="EMBL/GenBank/DDBJ databases">
        <title>Draft genome sequence of a variant of Elsinoe murrayae.</title>
        <authorList>
            <person name="Cheng Q."/>
        </authorList>
    </citation>
    <scope>NUCLEOTIDE SEQUENCE [LARGE SCALE GENOMIC DNA]</scope>
    <source>
        <strain evidence="7 8">CQ-2017a</strain>
    </source>
</reference>
<sequence>MSMFKKLFGEAGVKDVITLFHSSKNPSSIRVYTLLKQTAGTAQTTATEDQASSHDQQSKLQRTEFDLQVEESAPTPDQLQSILEYVGESQAGSVIEGATSVSDALKRVRQGSQITRPLVVDWNKGKVGLYLNILQWLGPALTVVVTGDSESEILKLVKALPHKEA</sequence>
<dbReference type="Gene3D" id="3.40.30.10">
    <property type="entry name" value="Glutaredoxin"/>
    <property type="match status" value="1"/>
</dbReference>
<dbReference type="PANTHER" id="PTHR28071:SF1">
    <property type="entry name" value="REDOX PROTEIN FMP46, MITOCHONDRIAL-RELATED"/>
    <property type="match status" value="1"/>
</dbReference>
<evidence type="ECO:0000256" key="6">
    <source>
        <dbReference type="ARBA" id="ARBA00023128"/>
    </source>
</evidence>
<dbReference type="GO" id="GO:0005739">
    <property type="term" value="C:mitochondrion"/>
    <property type="evidence" value="ECO:0007669"/>
    <property type="project" value="UniProtKB-SubCell"/>
</dbReference>
<proteinExistence type="inferred from homology"/>
<dbReference type="GO" id="GO:0016491">
    <property type="term" value="F:oxidoreductase activity"/>
    <property type="evidence" value="ECO:0007669"/>
    <property type="project" value="UniProtKB-KW"/>
</dbReference>
<dbReference type="OrthoDB" id="59229at2759"/>
<evidence type="ECO:0000256" key="4">
    <source>
        <dbReference type="ARBA" id="ARBA00022946"/>
    </source>
</evidence>
<dbReference type="AlphaFoldDB" id="A0A2K1QFV1"/>
<dbReference type="InterPro" id="IPR012882">
    <property type="entry name" value="Fmp46"/>
</dbReference>
<keyword evidence="6" id="KW-0496">Mitochondrion</keyword>
<dbReference type="InParanoid" id="A0A2K1QFV1"/>
<dbReference type="InterPro" id="IPR036249">
    <property type="entry name" value="Thioredoxin-like_sf"/>
</dbReference>
<accession>A0A2K1QFV1</accession>
<comment type="function">
    <text evidence="1">Putative mitochondrial redox protein which could be involved in the reduction of small toxic molecules.</text>
</comment>
<evidence type="ECO:0000256" key="3">
    <source>
        <dbReference type="ARBA" id="ARBA00009734"/>
    </source>
</evidence>
<keyword evidence="5" id="KW-0560">Oxidoreductase</keyword>
<evidence type="ECO:0000313" key="7">
    <source>
        <dbReference type="EMBL" id="PNS14064.1"/>
    </source>
</evidence>
<comment type="subcellular location">
    <subcellularLocation>
        <location evidence="2">Mitochondrion</location>
    </subcellularLocation>
</comment>
<gene>
    <name evidence="7" type="ORF">CAC42_6577</name>
</gene>
<comment type="caution">
    <text evidence="7">The sequence shown here is derived from an EMBL/GenBank/DDBJ whole genome shotgun (WGS) entry which is preliminary data.</text>
</comment>
<dbReference type="Pfam" id="PF07955">
    <property type="entry name" value="DUF1687"/>
    <property type="match status" value="1"/>
</dbReference>
<organism evidence="7 8">
    <name type="scientific">Sphaceloma murrayae</name>
    <dbReference type="NCBI Taxonomy" id="2082308"/>
    <lineage>
        <taxon>Eukaryota</taxon>
        <taxon>Fungi</taxon>
        <taxon>Dikarya</taxon>
        <taxon>Ascomycota</taxon>
        <taxon>Pezizomycotina</taxon>
        <taxon>Dothideomycetes</taxon>
        <taxon>Dothideomycetidae</taxon>
        <taxon>Myriangiales</taxon>
        <taxon>Elsinoaceae</taxon>
        <taxon>Sphaceloma</taxon>
    </lineage>
</organism>
<dbReference type="Proteomes" id="UP000243797">
    <property type="component" value="Unassembled WGS sequence"/>
</dbReference>
<protein>
    <submittedName>
        <fullName evidence="7">Uncharacterized protein</fullName>
    </submittedName>
</protein>
<dbReference type="EMBL" id="NKHZ01000088">
    <property type="protein sequence ID" value="PNS14064.1"/>
    <property type="molecule type" value="Genomic_DNA"/>
</dbReference>
<dbReference type="SUPFAM" id="SSF52833">
    <property type="entry name" value="Thioredoxin-like"/>
    <property type="match status" value="1"/>
</dbReference>
<evidence type="ECO:0000256" key="2">
    <source>
        <dbReference type="ARBA" id="ARBA00004173"/>
    </source>
</evidence>
<evidence type="ECO:0000256" key="1">
    <source>
        <dbReference type="ARBA" id="ARBA00002963"/>
    </source>
</evidence>
<dbReference type="PANTHER" id="PTHR28071">
    <property type="entry name" value="REDOX PROTEIN FMP46, MITOCHONDRIAL-RELATED"/>
    <property type="match status" value="1"/>
</dbReference>
<evidence type="ECO:0000256" key="5">
    <source>
        <dbReference type="ARBA" id="ARBA00023002"/>
    </source>
</evidence>
<keyword evidence="8" id="KW-1185">Reference proteome</keyword>
<name>A0A2K1QFV1_9PEZI</name>